<dbReference type="EMBL" id="HG691562">
    <property type="protein sequence ID" value="CDI77955.1"/>
    <property type="molecule type" value="Genomic_DNA"/>
</dbReference>
<feature type="signal peptide" evidence="2">
    <location>
        <begin position="1"/>
        <end position="35"/>
    </location>
</feature>
<sequence>MRWEHRGVDASTMRRWPARFLFFASFSLLFSSICAHSAAAAANSSRLLGIEHPYESLGSLTETSLNNLGDGTLSYRTETQEEEYIPLPHPTQQAPPPQQQPVHVERHVIVLGEERPRVPVLRGRGFFIVGLLMLAMCLSAINSHPDSKSPGFLKGVSASAKNVAQLRDLARSLFVLLTAAAAPVLIVWGAKRLFKTLPAYLKWAKDNDEFGIGQLVIILLYTWMFFFDPTAK</sequence>
<reference evidence="3" key="1">
    <citation type="submission" date="2013-10" db="EMBL/GenBank/DDBJ databases">
        <title>Genomic analysis of the causative agents of coccidiosis in chickens.</title>
        <authorList>
            <person name="Reid A.J."/>
            <person name="Blake D."/>
            <person name="Billington K."/>
            <person name="Browne H."/>
            <person name="Dunn M."/>
            <person name="Hung S."/>
            <person name="Kawahara F."/>
            <person name="Miranda-Saavedra D."/>
            <person name="Mourier T."/>
            <person name="Nagra H."/>
            <person name="Otto T.D."/>
            <person name="Rawlings N."/>
            <person name="Sanchez A."/>
            <person name="Sanders M."/>
            <person name="Subramaniam C."/>
            <person name="Tay Y."/>
            <person name="Dear P."/>
            <person name="Doerig C."/>
            <person name="Gruber A."/>
            <person name="Parkinson J."/>
            <person name="Shirley M."/>
            <person name="Wan K.L."/>
            <person name="Berriman M."/>
            <person name="Tomley F."/>
            <person name="Pain A."/>
        </authorList>
    </citation>
    <scope>NUCLEOTIDE SEQUENCE [LARGE SCALE GENOMIC DNA]</scope>
    <source>
        <strain evidence="3">Houghton</strain>
    </source>
</reference>
<feature type="transmembrane region" description="Helical" evidence="1">
    <location>
        <begin position="210"/>
        <end position="227"/>
    </location>
</feature>
<keyword evidence="1" id="KW-0472">Membrane</keyword>
<keyword evidence="4" id="KW-1185">Reference proteome</keyword>
<dbReference type="AlphaFoldDB" id="U6GCS9"/>
<organism evidence="3 4">
    <name type="scientific">Eimeria praecox</name>
    <dbReference type="NCBI Taxonomy" id="51316"/>
    <lineage>
        <taxon>Eukaryota</taxon>
        <taxon>Sar</taxon>
        <taxon>Alveolata</taxon>
        <taxon>Apicomplexa</taxon>
        <taxon>Conoidasida</taxon>
        <taxon>Coccidia</taxon>
        <taxon>Eucoccidiorida</taxon>
        <taxon>Eimeriorina</taxon>
        <taxon>Eimeriidae</taxon>
        <taxon>Eimeria</taxon>
    </lineage>
</organism>
<evidence type="ECO:0008006" key="5">
    <source>
        <dbReference type="Google" id="ProtNLM"/>
    </source>
</evidence>
<evidence type="ECO:0000256" key="2">
    <source>
        <dbReference type="SAM" id="SignalP"/>
    </source>
</evidence>
<evidence type="ECO:0000313" key="3">
    <source>
        <dbReference type="EMBL" id="CDI77955.1"/>
    </source>
</evidence>
<name>U6GCS9_9EIME</name>
<gene>
    <name evidence="3" type="ORF">EPH_0007880</name>
</gene>
<evidence type="ECO:0000256" key="1">
    <source>
        <dbReference type="SAM" id="Phobius"/>
    </source>
</evidence>
<dbReference type="OrthoDB" id="345657at2759"/>
<feature type="chain" id="PRO_5004669777" description="Transmembrane protein" evidence="2">
    <location>
        <begin position="36"/>
        <end position="232"/>
    </location>
</feature>
<proteinExistence type="predicted"/>
<keyword evidence="2" id="KW-0732">Signal</keyword>
<dbReference type="Proteomes" id="UP000018201">
    <property type="component" value="Unassembled WGS sequence"/>
</dbReference>
<feature type="transmembrane region" description="Helical" evidence="1">
    <location>
        <begin position="125"/>
        <end position="144"/>
    </location>
</feature>
<accession>U6GCS9</accession>
<evidence type="ECO:0000313" key="4">
    <source>
        <dbReference type="Proteomes" id="UP000018201"/>
    </source>
</evidence>
<keyword evidence="1" id="KW-0812">Transmembrane</keyword>
<reference evidence="3" key="2">
    <citation type="submission" date="2013-10" db="EMBL/GenBank/DDBJ databases">
        <authorList>
            <person name="Aslett M."/>
        </authorList>
    </citation>
    <scope>NUCLEOTIDE SEQUENCE [LARGE SCALE GENOMIC DNA]</scope>
    <source>
        <strain evidence="3">Houghton</strain>
    </source>
</reference>
<feature type="transmembrane region" description="Helical" evidence="1">
    <location>
        <begin position="169"/>
        <end position="190"/>
    </location>
</feature>
<dbReference type="VEuPathDB" id="ToxoDB:EPH_0007880"/>
<protein>
    <recommendedName>
        <fullName evidence="5">Transmembrane protein</fullName>
    </recommendedName>
</protein>
<keyword evidence="1" id="KW-1133">Transmembrane helix</keyword>